<dbReference type="KEGG" id="mgr:MGG_05748"/>
<dbReference type="OrthoDB" id="5334491at2759"/>
<protein>
    <recommendedName>
        <fullName evidence="2">Myb-like domain-containing protein</fullName>
    </recommendedName>
</protein>
<reference evidence="3 4" key="1">
    <citation type="journal article" date="2005" name="Nature">
        <title>The genome sequence of the rice blast fungus Magnaporthe grisea.</title>
        <authorList>
            <person name="Dean R.A."/>
            <person name="Talbot N.J."/>
            <person name="Ebbole D.J."/>
            <person name="Farman M.L."/>
            <person name="Mitchell T.K."/>
            <person name="Orbach M.J."/>
            <person name="Thon M."/>
            <person name="Kulkarni R."/>
            <person name="Xu J.R."/>
            <person name="Pan H."/>
            <person name="Read N.D."/>
            <person name="Lee Y.H."/>
            <person name="Carbone I."/>
            <person name="Brown D."/>
            <person name="Oh Y.Y."/>
            <person name="Donofrio N."/>
            <person name="Jeong J.S."/>
            <person name="Soanes D.M."/>
            <person name="Djonovic S."/>
            <person name="Kolomiets E."/>
            <person name="Rehmeyer C."/>
            <person name="Li W."/>
            <person name="Harding M."/>
            <person name="Kim S."/>
            <person name="Lebrun M.H."/>
            <person name="Bohnert H."/>
            <person name="Coughlan S."/>
            <person name="Butler J."/>
            <person name="Calvo S."/>
            <person name="Ma L.J."/>
            <person name="Nicol R."/>
            <person name="Purcell S."/>
            <person name="Nusbaum C."/>
            <person name="Galagan J.E."/>
            <person name="Birren B.W."/>
        </authorList>
    </citation>
    <scope>NUCLEOTIDE SEQUENCE [LARGE SCALE GENOMIC DNA]</scope>
    <source>
        <strain evidence="4">70-15 / ATCC MYA-4617 / FGSC 8958</strain>
    </source>
</reference>
<feature type="compositionally biased region" description="Polar residues" evidence="1">
    <location>
        <begin position="81"/>
        <end position="90"/>
    </location>
</feature>
<gene>
    <name evidence="3" type="ORF">MGG_05748</name>
</gene>
<feature type="region of interest" description="Disordered" evidence="1">
    <location>
        <begin position="81"/>
        <end position="185"/>
    </location>
</feature>
<dbReference type="AlphaFoldDB" id="G4MPW5"/>
<dbReference type="Pfam" id="PF13921">
    <property type="entry name" value="Myb_DNA-bind_6"/>
    <property type="match status" value="1"/>
</dbReference>
<feature type="domain" description="Myb-like" evidence="2">
    <location>
        <begin position="220"/>
        <end position="273"/>
    </location>
</feature>
<organism evidence="3 4">
    <name type="scientific">Pyricularia oryzae (strain 70-15 / ATCC MYA-4617 / FGSC 8958)</name>
    <name type="common">Rice blast fungus</name>
    <name type="synonym">Magnaporthe oryzae</name>
    <dbReference type="NCBI Taxonomy" id="242507"/>
    <lineage>
        <taxon>Eukaryota</taxon>
        <taxon>Fungi</taxon>
        <taxon>Dikarya</taxon>
        <taxon>Ascomycota</taxon>
        <taxon>Pezizomycotina</taxon>
        <taxon>Sordariomycetes</taxon>
        <taxon>Sordariomycetidae</taxon>
        <taxon>Magnaporthales</taxon>
        <taxon>Pyriculariaceae</taxon>
        <taxon>Pyricularia</taxon>
    </lineage>
</organism>
<accession>G4MPW5</accession>
<dbReference type="InParanoid" id="G4MPW5"/>
<keyword evidence="4" id="KW-1185">Reference proteome</keyword>
<dbReference type="OMA" id="QEWDECA"/>
<evidence type="ECO:0000259" key="2">
    <source>
        <dbReference type="PROSITE" id="PS50090"/>
    </source>
</evidence>
<evidence type="ECO:0000313" key="3">
    <source>
        <dbReference type="EMBL" id="EHA58053.1"/>
    </source>
</evidence>
<feature type="compositionally biased region" description="Acidic residues" evidence="1">
    <location>
        <begin position="155"/>
        <end position="164"/>
    </location>
</feature>
<dbReference type="InterPro" id="IPR001005">
    <property type="entry name" value="SANT/Myb"/>
</dbReference>
<feature type="compositionally biased region" description="Polar residues" evidence="1">
    <location>
        <begin position="114"/>
        <end position="126"/>
    </location>
</feature>
<proteinExistence type="predicted"/>
<dbReference type="GeneID" id="2675912"/>
<dbReference type="Proteomes" id="UP000009058">
    <property type="component" value="Chromosome 1"/>
</dbReference>
<dbReference type="SMR" id="G4MPW5"/>
<dbReference type="PROSITE" id="PS50090">
    <property type="entry name" value="MYB_LIKE"/>
    <property type="match status" value="1"/>
</dbReference>
<sequence length="305" mass="33543">MLLPSAVSCDSNNGYVASSQAYRLQPAAQFASPPSSPPPTGLGLNNLFATCRSLQALLAAPAPSLLATPPQIIPQKALVRSTSNNNNGQLPSPPLTHAPSPLKLRLRPRKPAASTDSKSTTNMHNTETPRRRKVVKRAPPPPPPRGANKRRRSDQDDDVSSESEAENHNDEDLIMTAAPQTPKRARIAPAIVPLGLERADFHNVHEPQQQQQGRDGTEVEVEADGEEWSAEDDRILVELVLEKLRLSKEEWQDCARSMGRDKASLGRRWKSLMAHGDVGLKSSSRSRRGRIHGTWRYLARLAKSR</sequence>
<dbReference type="EMBL" id="CM001231">
    <property type="protein sequence ID" value="EHA58053.1"/>
    <property type="molecule type" value="Genomic_DNA"/>
</dbReference>
<evidence type="ECO:0000313" key="4">
    <source>
        <dbReference type="Proteomes" id="UP000009058"/>
    </source>
</evidence>
<dbReference type="RefSeq" id="XP_003710665.1">
    <property type="nucleotide sequence ID" value="XM_003710617.1"/>
</dbReference>
<dbReference type="eggNOG" id="ENOG502SRDU">
    <property type="taxonomic scope" value="Eukaryota"/>
</dbReference>
<name>G4MPW5_PYRO7</name>
<evidence type="ECO:0000256" key="1">
    <source>
        <dbReference type="SAM" id="MobiDB-lite"/>
    </source>
</evidence>
<dbReference type="VEuPathDB" id="FungiDB:MGG_05748"/>
<reference key="2">
    <citation type="submission" date="2011-05" db="EMBL/GenBank/DDBJ databases">
        <title>The Genome Sequence of Magnaporthe oryzae 70-15.</title>
        <authorList>
            <consortium name="The Broad Institute Genome Sequencing Platform"/>
            <person name="Ma L.-J."/>
            <person name="Dead R."/>
            <person name="Young S.K."/>
            <person name="Zeng Q."/>
            <person name="Gargeya S."/>
            <person name="Fitzgerald M."/>
            <person name="Haas B."/>
            <person name="Abouelleil A."/>
            <person name="Alvarado L."/>
            <person name="Arachchi H.M."/>
            <person name="Berlin A."/>
            <person name="Brown A."/>
            <person name="Chapman S.B."/>
            <person name="Chen Z."/>
            <person name="Dunbar C."/>
            <person name="Freedman E."/>
            <person name="Gearin G."/>
            <person name="Gellesch M."/>
            <person name="Goldberg J."/>
            <person name="Griggs A."/>
            <person name="Gujja S."/>
            <person name="Heiman D."/>
            <person name="Howarth C."/>
            <person name="Larson L."/>
            <person name="Lui A."/>
            <person name="MacDonald P.J.P."/>
            <person name="Mehta T."/>
            <person name="Montmayeur A."/>
            <person name="Murphy C."/>
            <person name="Neiman D."/>
            <person name="Pearson M."/>
            <person name="Priest M."/>
            <person name="Roberts A."/>
            <person name="Saif S."/>
            <person name="Shea T."/>
            <person name="Shenoy N."/>
            <person name="Sisk P."/>
            <person name="Stolte C."/>
            <person name="Sykes S."/>
            <person name="Yandava C."/>
            <person name="Wortman J."/>
            <person name="Nusbaum C."/>
            <person name="Birren B."/>
        </authorList>
    </citation>
    <scope>NUCLEOTIDE SEQUENCE</scope>
    <source>
        <strain>70-15</strain>
    </source>
</reference>
<dbReference type="HOGENOM" id="CLU_049367_0_0_1"/>